<name>A0AAU8JHJ1_9CYAN</name>
<dbReference type="RefSeq" id="WP_354635896.1">
    <property type="nucleotide sequence ID" value="NZ_CP159837.1"/>
</dbReference>
<sequence length="102" mass="11161">MNITQTVTVQVSLGDELASLHDLTVFTDDQLEALLEACSSSLRTGCNIAATLEECGTASYFDDDFLESVNTFAYDDPRQELIEAIVFIAARLHQLETDEVAA</sequence>
<dbReference type="EMBL" id="CP159837">
    <property type="protein sequence ID" value="XCM38685.1"/>
    <property type="molecule type" value="Genomic_DNA"/>
</dbReference>
<organism evidence="1">
    <name type="scientific">Planktothricoides raciborskii GIHE-MW2</name>
    <dbReference type="NCBI Taxonomy" id="2792601"/>
    <lineage>
        <taxon>Bacteria</taxon>
        <taxon>Bacillati</taxon>
        <taxon>Cyanobacteriota</taxon>
        <taxon>Cyanophyceae</taxon>
        <taxon>Oscillatoriophycideae</taxon>
        <taxon>Oscillatoriales</taxon>
        <taxon>Oscillatoriaceae</taxon>
        <taxon>Planktothricoides</taxon>
    </lineage>
</organism>
<accession>A0AAU8JHJ1</accession>
<gene>
    <name evidence="1" type="ORF">ABWT76_001545</name>
</gene>
<protein>
    <submittedName>
        <fullName evidence="1">Uncharacterized protein</fullName>
    </submittedName>
</protein>
<proteinExistence type="predicted"/>
<dbReference type="AlphaFoldDB" id="A0AAU8JHJ1"/>
<reference evidence="1" key="1">
    <citation type="submission" date="2024-07" db="EMBL/GenBank/DDBJ databases">
        <authorList>
            <person name="Kim Y.J."/>
            <person name="Jeong J.Y."/>
        </authorList>
    </citation>
    <scope>NUCLEOTIDE SEQUENCE</scope>
    <source>
        <strain evidence="1">GIHE-MW2</strain>
    </source>
</reference>
<evidence type="ECO:0000313" key="1">
    <source>
        <dbReference type="EMBL" id="XCM38685.1"/>
    </source>
</evidence>